<dbReference type="InterPro" id="IPR002110">
    <property type="entry name" value="Ankyrin_rpt"/>
</dbReference>
<protein>
    <submittedName>
        <fullName evidence="1">Ankyrin repeat domain-containing protein</fullName>
    </submittedName>
</protein>
<dbReference type="InterPro" id="IPR051616">
    <property type="entry name" value="Cul2-RING_E3_ligase_SR"/>
</dbReference>
<dbReference type="EMBL" id="JAWUZT010000088">
    <property type="protein sequence ID" value="MDW8518265.1"/>
    <property type="molecule type" value="Genomic_DNA"/>
</dbReference>
<evidence type="ECO:0000313" key="2">
    <source>
        <dbReference type="Proteomes" id="UP001284771"/>
    </source>
</evidence>
<gene>
    <name evidence="1" type="ORF">RIB56_19330</name>
</gene>
<dbReference type="RefSeq" id="WP_318757836.1">
    <property type="nucleotide sequence ID" value="NZ_JAWUZT010000088.1"/>
</dbReference>
<evidence type="ECO:0000313" key="1">
    <source>
        <dbReference type="EMBL" id="MDW8518265.1"/>
    </source>
</evidence>
<dbReference type="Proteomes" id="UP001284771">
    <property type="component" value="Unassembled WGS sequence"/>
</dbReference>
<dbReference type="Pfam" id="PF12796">
    <property type="entry name" value="Ank_2"/>
    <property type="match status" value="1"/>
</dbReference>
<dbReference type="Gene3D" id="1.25.40.20">
    <property type="entry name" value="Ankyrin repeat-containing domain"/>
    <property type="match status" value="1"/>
</dbReference>
<sequence>MSFFRKLAEYADFAEAALSNDTENKLYRAILDEDTNRVIELLSKDIDWSRATLKAGRLILRLTFSKEKMFKALLDKGIPVNAKDNQNYTALFYAIYDNNYYAVDLLLKYGAKVSMRFGENQRNAITEAVILDRDPKIIKRLMESGANPNAADLQNNTAVSVATSQNKKLLPYLI</sequence>
<accession>A0ABU4JB84</accession>
<name>A0ABU4JB84_9BACI</name>
<reference evidence="2" key="1">
    <citation type="submission" date="2023-07" db="EMBL/GenBank/DDBJ databases">
        <title>Draft genomic sequences of Priestia flexa CCM isolated from the soil of an abandoned mine contaminated by free cyanide in the high Andean zone of Tacna, Peru.</title>
        <authorList>
            <person name="Caceda Quiroz C.J."/>
            <person name="Maraza Chooque G.J."/>
            <person name="Fora Quispe G.L."/>
            <person name="Carpio Mamani M."/>
        </authorList>
    </citation>
    <scope>NUCLEOTIDE SEQUENCE [LARGE SCALE GENOMIC DNA]</scope>
    <source>
        <strain evidence="2">CCM</strain>
    </source>
</reference>
<dbReference type="SMART" id="SM00248">
    <property type="entry name" value="ANK"/>
    <property type="match status" value="2"/>
</dbReference>
<dbReference type="InterPro" id="IPR036770">
    <property type="entry name" value="Ankyrin_rpt-contain_sf"/>
</dbReference>
<comment type="caution">
    <text evidence="1">The sequence shown here is derived from an EMBL/GenBank/DDBJ whole genome shotgun (WGS) entry which is preliminary data.</text>
</comment>
<proteinExistence type="predicted"/>
<keyword evidence="2" id="KW-1185">Reference proteome</keyword>
<dbReference type="PANTHER" id="PTHR46224:SF64">
    <property type="entry name" value="IQ MOTIF AND ANKYRIN REPEAT DOMAIN-CONTAINING PROTEIN 1"/>
    <property type="match status" value="1"/>
</dbReference>
<dbReference type="SUPFAM" id="SSF48403">
    <property type="entry name" value="Ankyrin repeat"/>
    <property type="match status" value="1"/>
</dbReference>
<organism evidence="1 2">
    <name type="scientific">Priestia flexa</name>
    <dbReference type="NCBI Taxonomy" id="86664"/>
    <lineage>
        <taxon>Bacteria</taxon>
        <taxon>Bacillati</taxon>
        <taxon>Bacillota</taxon>
        <taxon>Bacilli</taxon>
        <taxon>Bacillales</taxon>
        <taxon>Bacillaceae</taxon>
        <taxon>Priestia</taxon>
    </lineage>
</organism>
<dbReference type="PANTHER" id="PTHR46224">
    <property type="entry name" value="ANKYRIN REPEAT FAMILY PROTEIN"/>
    <property type="match status" value="1"/>
</dbReference>